<accession>A0A0F4L8J5</accession>
<comment type="caution">
    <text evidence="2">The sequence shown here is derived from an EMBL/GenBank/DDBJ whole genome shotgun (WGS) entry which is preliminary data.</text>
</comment>
<dbReference type="STRING" id="1218506.JF75_19240"/>
<dbReference type="HOGENOM" id="CLU_119961_1_0_9"/>
<dbReference type="OrthoDB" id="2248624at2"/>
<keyword evidence="1" id="KW-0472">Membrane</keyword>
<proteinExistence type="predicted"/>
<name>A0A0F4L8J5_9LACO</name>
<gene>
    <name evidence="2" type="ORF">JF75_19240</name>
</gene>
<dbReference type="Proteomes" id="UP000033612">
    <property type="component" value="Unassembled WGS sequence"/>
</dbReference>
<keyword evidence="1" id="KW-1133">Transmembrane helix</keyword>
<evidence type="ECO:0000256" key="1">
    <source>
        <dbReference type="SAM" id="Phobius"/>
    </source>
</evidence>
<reference evidence="2 3" key="1">
    <citation type="submission" date="2015-01" db="EMBL/GenBank/DDBJ databases">
        <title>Comparative genomics of the lactic acid bacteria isolated from the honey bee gut.</title>
        <authorList>
            <person name="Ellegaard K.M."/>
            <person name="Tamarit D."/>
            <person name="Javelind E."/>
            <person name="Olofsson T."/>
            <person name="Andersson S.G."/>
            <person name="Vasquez A."/>
        </authorList>
    </citation>
    <scope>NUCLEOTIDE SEQUENCE [LARGE SCALE GENOMIC DNA]</scope>
    <source>
        <strain evidence="2 3">Hma2</strain>
    </source>
</reference>
<protein>
    <recommendedName>
        <fullName evidence="4">Alkaline shock response membrane anchor protein AmaP</fullName>
    </recommendedName>
</protein>
<dbReference type="EMBL" id="JXLH01000029">
    <property type="protein sequence ID" value="KJY54915.1"/>
    <property type="molecule type" value="Genomic_DNA"/>
</dbReference>
<dbReference type="PATRIC" id="fig|1218506.3.peg.2025"/>
<keyword evidence="3" id="KW-1185">Reference proteome</keyword>
<organism evidence="2 3">
    <name type="scientific">Lactobacillus kimbladii</name>
    <dbReference type="NCBI Taxonomy" id="1218506"/>
    <lineage>
        <taxon>Bacteria</taxon>
        <taxon>Bacillati</taxon>
        <taxon>Bacillota</taxon>
        <taxon>Bacilli</taxon>
        <taxon>Lactobacillales</taxon>
        <taxon>Lactobacillaceae</taxon>
        <taxon>Lactobacillus</taxon>
    </lineage>
</organism>
<dbReference type="NCBIfam" id="NF033218">
    <property type="entry name" value="anchor_AmaP"/>
    <property type="match status" value="1"/>
</dbReference>
<evidence type="ECO:0000313" key="3">
    <source>
        <dbReference type="Proteomes" id="UP000033612"/>
    </source>
</evidence>
<dbReference type="AlphaFoldDB" id="A0A0F4L8J5"/>
<sequence>MKKSKKWLLVLCMLLLLPVPCYLIWETSSFWQKYLKIKLPHLGTLNPIFAWYLIGISLIVFIILIVSLIVILFWPVQRNFNLIHKRDGQVKVTSKAINSYVMNSLADLPYLNNAKVSSKLTGRRIKIKIGGDLGPGENIAVLLDDYLEELKKNLKQLLGIEQKPKINIKFINYHKGDKPEKRVQ</sequence>
<dbReference type="RefSeq" id="WP_141639336.1">
    <property type="nucleotide sequence ID" value="NZ_JBHTBO010000012.1"/>
</dbReference>
<evidence type="ECO:0008006" key="4">
    <source>
        <dbReference type="Google" id="ProtNLM"/>
    </source>
</evidence>
<keyword evidence="1" id="KW-0812">Transmembrane</keyword>
<evidence type="ECO:0000313" key="2">
    <source>
        <dbReference type="EMBL" id="KJY54915.1"/>
    </source>
</evidence>
<feature type="transmembrane region" description="Helical" evidence="1">
    <location>
        <begin position="49"/>
        <end position="76"/>
    </location>
</feature>